<protein>
    <submittedName>
        <fullName evidence="2">Uncharacterized protein</fullName>
    </submittedName>
</protein>
<reference evidence="2" key="1">
    <citation type="submission" date="2023-08" db="EMBL/GenBank/DDBJ databases">
        <title>A de novo genome assembly of Solanum verrucosum Schlechtendal, a Mexican diploid species geographically isolated from the other diploid A-genome species in potato relatives.</title>
        <authorList>
            <person name="Hosaka K."/>
        </authorList>
    </citation>
    <scope>NUCLEOTIDE SEQUENCE</scope>
    <source>
        <tissue evidence="2">Young leaves</tissue>
    </source>
</reference>
<gene>
    <name evidence="2" type="ORF">MTR67_018312</name>
</gene>
<evidence type="ECO:0000313" key="3">
    <source>
        <dbReference type="Proteomes" id="UP001234989"/>
    </source>
</evidence>
<dbReference type="AlphaFoldDB" id="A0AAF0QJG5"/>
<accession>A0AAF0QJG5</accession>
<evidence type="ECO:0000256" key="1">
    <source>
        <dbReference type="SAM" id="MobiDB-lite"/>
    </source>
</evidence>
<organism evidence="2 3">
    <name type="scientific">Solanum verrucosum</name>
    <dbReference type="NCBI Taxonomy" id="315347"/>
    <lineage>
        <taxon>Eukaryota</taxon>
        <taxon>Viridiplantae</taxon>
        <taxon>Streptophyta</taxon>
        <taxon>Embryophyta</taxon>
        <taxon>Tracheophyta</taxon>
        <taxon>Spermatophyta</taxon>
        <taxon>Magnoliopsida</taxon>
        <taxon>eudicotyledons</taxon>
        <taxon>Gunneridae</taxon>
        <taxon>Pentapetalae</taxon>
        <taxon>asterids</taxon>
        <taxon>lamiids</taxon>
        <taxon>Solanales</taxon>
        <taxon>Solanaceae</taxon>
        <taxon>Solanoideae</taxon>
        <taxon>Solaneae</taxon>
        <taxon>Solanum</taxon>
    </lineage>
</organism>
<dbReference type="Proteomes" id="UP001234989">
    <property type="component" value="Chromosome 4"/>
</dbReference>
<sequence>MLGDSPKGRTLPFVPKYTAQ</sequence>
<keyword evidence="3" id="KW-1185">Reference proteome</keyword>
<proteinExistence type="predicted"/>
<dbReference type="EMBL" id="CP133615">
    <property type="protein sequence ID" value="WMV24927.1"/>
    <property type="molecule type" value="Genomic_DNA"/>
</dbReference>
<feature type="region of interest" description="Disordered" evidence="1">
    <location>
        <begin position="1"/>
        <end position="20"/>
    </location>
</feature>
<evidence type="ECO:0000313" key="2">
    <source>
        <dbReference type="EMBL" id="WMV24927.1"/>
    </source>
</evidence>
<name>A0AAF0QJG5_SOLVR</name>